<protein>
    <recommendedName>
        <fullName evidence="1">Ferritin-like diiron domain-containing protein</fullName>
    </recommendedName>
</protein>
<sequence>MKNACLYFQYGQAFQDSNFEQISSFLSHSNSEELQESHSLLP</sequence>
<dbReference type="InterPro" id="IPR009040">
    <property type="entry name" value="Ferritin-like_diiron"/>
</dbReference>
<dbReference type="EMBL" id="BK015247">
    <property type="protein sequence ID" value="DAD97716.1"/>
    <property type="molecule type" value="Genomic_DNA"/>
</dbReference>
<feature type="domain" description="Ferritin-like diiron" evidence="1">
    <location>
        <begin position="1"/>
        <end position="42"/>
    </location>
</feature>
<reference evidence="2" key="1">
    <citation type="journal article" date="2021" name="Proc. Natl. Acad. Sci. U.S.A.">
        <title>A Catalog of Tens of Thousands of Viruses from Human Metagenomes Reveals Hidden Associations with Chronic Diseases.</title>
        <authorList>
            <person name="Tisza M.J."/>
            <person name="Buck C.B."/>
        </authorList>
    </citation>
    <scope>NUCLEOTIDE SEQUENCE</scope>
    <source>
        <strain evidence="2">CtrTt13</strain>
    </source>
</reference>
<proteinExistence type="predicted"/>
<organism evidence="2">
    <name type="scientific">Podoviridae sp. ctrTt13</name>
    <dbReference type="NCBI Taxonomy" id="2825279"/>
    <lineage>
        <taxon>Viruses</taxon>
        <taxon>Duplodnaviria</taxon>
        <taxon>Heunggongvirae</taxon>
        <taxon>Uroviricota</taxon>
        <taxon>Caudoviricetes</taxon>
    </lineage>
</organism>
<name>A0A8S5NTJ9_9CAUD</name>
<dbReference type="PROSITE" id="PS50905">
    <property type="entry name" value="FERRITIN_LIKE"/>
    <property type="match status" value="1"/>
</dbReference>
<evidence type="ECO:0000259" key="1">
    <source>
        <dbReference type="PROSITE" id="PS50905"/>
    </source>
</evidence>
<accession>A0A8S5NTJ9</accession>
<evidence type="ECO:0000313" key="2">
    <source>
        <dbReference type="EMBL" id="DAD97716.1"/>
    </source>
</evidence>